<protein>
    <recommendedName>
        <fullName evidence="3 7">Uroporphyrinogen-III synthase</fullName>
        <ecNumber evidence="3 7">4.2.1.75</ecNumber>
    </recommendedName>
</protein>
<dbReference type="PANTHER" id="PTHR38042:SF1">
    <property type="entry name" value="UROPORPHYRINOGEN-III SYNTHASE, CHLOROPLASTIC"/>
    <property type="match status" value="1"/>
</dbReference>
<comment type="pathway">
    <text evidence="1 7">Porphyrin-containing compound metabolism; protoporphyrin-IX biosynthesis; coproporphyrinogen-III from 5-aminolevulinate: step 3/4.</text>
</comment>
<comment type="function">
    <text evidence="7">Catalyzes cyclization of the linear tetrapyrrole, hydroxymethylbilane, to the macrocyclic uroporphyrinogen III.</text>
</comment>
<evidence type="ECO:0000256" key="4">
    <source>
        <dbReference type="ARBA" id="ARBA00023239"/>
    </source>
</evidence>
<dbReference type="InterPro" id="IPR039793">
    <property type="entry name" value="UROS/Hem4"/>
</dbReference>
<evidence type="ECO:0000256" key="7">
    <source>
        <dbReference type="RuleBase" id="RU366031"/>
    </source>
</evidence>
<dbReference type="EC" id="4.2.1.75" evidence="3 7"/>
<evidence type="ECO:0000256" key="6">
    <source>
        <dbReference type="ARBA" id="ARBA00048617"/>
    </source>
</evidence>
<evidence type="ECO:0000256" key="5">
    <source>
        <dbReference type="ARBA" id="ARBA00023244"/>
    </source>
</evidence>
<organism evidence="9 10">
    <name type="scientific">Methanococcus vannielii (strain ATCC 35089 / DSM 1224 / JCM 13029 / OCM 148 / SB)</name>
    <dbReference type="NCBI Taxonomy" id="406327"/>
    <lineage>
        <taxon>Archaea</taxon>
        <taxon>Methanobacteriati</taxon>
        <taxon>Methanobacteriota</taxon>
        <taxon>Methanomada group</taxon>
        <taxon>Methanococci</taxon>
        <taxon>Methanococcales</taxon>
        <taxon>Methanococcaceae</taxon>
        <taxon>Methanococcus</taxon>
    </lineage>
</organism>
<comment type="similarity">
    <text evidence="2 7">Belongs to the uroporphyrinogen-III synthase family.</text>
</comment>
<accession>A6US06</accession>
<dbReference type="KEGG" id="mvn:Mevan_1381"/>
<comment type="catalytic activity">
    <reaction evidence="6 7">
        <text>hydroxymethylbilane = uroporphyrinogen III + H2O</text>
        <dbReference type="Rhea" id="RHEA:18965"/>
        <dbReference type="ChEBI" id="CHEBI:15377"/>
        <dbReference type="ChEBI" id="CHEBI:57308"/>
        <dbReference type="ChEBI" id="CHEBI:57845"/>
        <dbReference type="EC" id="4.2.1.75"/>
    </reaction>
</comment>
<dbReference type="InterPro" id="IPR036108">
    <property type="entry name" value="4pyrrol_syn_uPrphyn_synt_sf"/>
</dbReference>
<keyword evidence="4 7" id="KW-0456">Lyase</keyword>
<dbReference type="GeneID" id="5324748"/>
<keyword evidence="5 7" id="KW-0627">Porphyrin biosynthesis</keyword>
<evidence type="ECO:0000313" key="10">
    <source>
        <dbReference type="Proteomes" id="UP000001107"/>
    </source>
</evidence>
<name>A6US06_METVS</name>
<dbReference type="CDD" id="cd06578">
    <property type="entry name" value="HemD"/>
    <property type="match status" value="1"/>
</dbReference>
<reference evidence="9" key="1">
    <citation type="submission" date="2007-06" db="EMBL/GenBank/DDBJ databases">
        <title>Complete sequence of Methanococcus vannielii SB.</title>
        <authorList>
            <consortium name="US DOE Joint Genome Institute"/>
            <person name="Copeland A."/>
            <person name="Lucas S."/>
            <person name="Lapidus A."/>
            <person name="Barry K."/>
            <person name="Glavina del Rio T."/>
            <person name="Dalin E."/>
            <person name="Tice H."/>
            <person name="Pitluck S."/>
            <person name="Chain P."/>
            <person name="Malfatti S."/>
            <person name="Shin M."/>
            <person name="Vergez L."/>
            <person name="Schmutz J."/>
            <person name="Larimer F."/>
            <person name="Land M."/>
            <person name="Hauser L."/>
            <person name="Kyrpides N."/>
            <person name="Anderson I."/>
            <person name="Sieprawska-Lupa M."/>
            <person name="Whitman W.B."/>
            <person name="Richardson P."/>
        </authorList>
    </citation>
    <scope>NUCLEOTIDE SEQUENCE [LARGE SCALE GENOMIC DNA]</scope>
    <source>
        <strain evidence="9">SB</strain>
    </source>
</reference>
<dbReference type="Gene3D" id="3.40.50.10090">
    <property type="match status" value="2"/>
</dbReference>
<keyword evidence="10" id="KW-1185">Reference proteome</keyword>
<feature type="domain" description="Tetrapyrrole biosynthesis uroporphyrinogen III synthase" evidence="8">
    <location>
        <begin position="16"/>
        <end position="236"/>
    </location>
</feature>
<evidence type="ECO:0000256" key="2">
    <source>
        <dbReference type="ARBA" id="ARBA00008133"/>
    </source>
</evidence>
<proteinExistence type="inferred from homology"/>
<dbReference type="EMBL" id="CP000742">
    <property type="protein sequence ID" value="ABR55278.1"/>
    <property type="molecule type" value="Genomic_DNA"/>
</dbReference>
<dbReference type="GO" id="GO:0004852">
    <property type="term" value="F:uroporphyrinogen-III synthase activity"/>
    <property type="evidence" value="ECO:0007669"/>
    <property type="project" value="UniProtKB-UniRule"/>
</dbReference>
<dbReference type="eggNOG" id="arCOG02048">
    <property type="taxonomic scope" value="Archaea"/>
</dbReference>
<dbReference type="Pfam" id="PF02602">
    <property type="entry name" value="HEM4"/>
    <property type="match status" value="1"/>
</dbReference>
<dbReference type="HOGENOM" id="CLU_011276_9_5_2"/>
<dbReference type="OrthoDB" id="15395at2157"/>
<dbReference type="UniPathway" id="UPA00251">
    <property type="reaction ID" value="UER00320"/>
</dbReference>
<dbReference type="GO" id="GO:0006782">
    <property type="term" value="P:protoporphyrinogen IX biosynthetic process"/>
    <property type="evidence" value="ECO:0007669"/>
    <property type="project" value="UniProtKB-UniRule"/>
</dbReference>
<dbReference type="InterPro" id="IPR003754">
    <property type="entry name" value="4pyrrol_synth_uPrphyn_synth"/>
</dbReference>
<evidence type="ECO:0000256" key="3">
    <source>
        <dbReference type="ARBA" id="ARBA00013109"/>
    </source>
</evidence>
<dbReference type="GO" id="GO:0006780">
    <property type="term" value="P:uroporphyrinogen III biosynthetic process"/>
    <property type="evidence" value="ECO:0007669"/>
    <property type="project" value="UniProtKB-UniRule"/>
</dbReference>
<evidence type="ECO:0000256" key="1">
    <source>
        <dbReference type="ARBA" id="ARBA00004772"/>
    </source>
</evidence>
<evidence type="ECO:0000313" key="9">
    <source>
        <dbReference type="EMBL" id="ABR55278.1"/>
    </source>
</evidence>
<dbReference type="AlphaFoldDB" id="A6US06"/>
<dbReference type="RefSeq" id="WP_012066192.1">
    <property type="nucleotide sequence ID" value="NC_009634.1"/>
</dbReference>
<dbReference type="SUPFAM" id="SSF69618">
    <property type="entry name" value="HemD-like"/>
    <property type="match status" value="1"/>
</dbReference>
<dbReference type="PANTHER" id="PTHR38042">
    <property type="entry name" value="UROPORPHYRINOGEN-III SYNTHASE, CHLOROPLASTIC"/>
    <property type="match status" value="1"/>
</dbReference>
<evidence type="ECO:0000259" key="8">
    <source>
        <dbReference type="Pfam" id="PF02602"/>
    </source>
</evidence>
<dbReference type="Proteomes" id="UP000001107">
    <property type="component" value="Chromosome"/>
</dbReference>
<dbReference type="STRING" id="406327.Mevan_1381"/>
<gene>
    <name evidence="9" type="ordered locus">Mevan_1381</name>
</gene>
<sequence length="246" mass="27616">MKVVITRPIEKGSNFGEILKKEGFEPILIPTLDLVFKNINLKIDDYSWIVFTSPRGVEGLLKNLSLEDVKKVTSKKIGVIGIETAKEFKNIFGKDADIIPNLYTAENLLLALKKEVKSHEKVLIPTTPSTRDVLKEGLNAELVFVYSSEEPNDIDKKIDDLKKITANENKSGRKIVLTFTSSLTARNFFKHVDLSFLEVLKKQEVVSIGPITKKTVDSFGFDSKMHPENYTTKGMVFVIKGLSLNI</sequence>